<dbReference type="Pfam" id="PF10861">
    <property type="entry name" value="DUF2784"/>
    <property type="match status" value="1"/>
</dbReference>
<evidence type="ECO:0000313" key="2">
    <source>
        <dbReference type="EMBL" id="MCL1635198.1"/>
    </source>
</evidence>
<comment type="caution">
    <text evidence="2">The sequence shown here is derived from an EMBL/GenBank/DDBJ whole genome shotgun (WGS) entry which is preliminary data.</text>
</comment>
<protein>
    <submittedName>
        <fullName evidence="2">DUF2784 domain-containing protein</fullName>
    </submittedName>
</protein>
<organism evidence="2 3">
    <name type="scientific">Luteimonas galliterrae</name>
    <dbReference type="NCBI Taxonomy" id="2940486"/>
    <lineage>
        <taxon>Bacteria</taxon>
        <taxon>Pseudomonadati</taxon>
        <taxon>Pseudomonadota</taxon>
        <taxon>Gammaproteobacteria</taxon>
        <taxon>Lysobacterales</taxon>
        <taxon>Lysobacteraceae</taxon>
        <taxon>Luteimonas</taxon>
    </lineage>
</organism>
<keyword evidence="1" id="KW-0812">Transmembrane</keyword>
<gene>
    <name evidence="2" type="ORF">M2650_11240</name>
</gene>
<name>A0ABT0MKM4_9GAMM</name>
<feature type="transmembrane region" description="Helical" evidence="1">
    <location>
        <begin position="15"/>
        <end position="36"/>
    </location>
</feature>
<accession>A0ABT0MKM4</accession>
<evidence type="ECO:0000313" key="3">
    <source>
        <dbReference type="Proteomes" id="UP001431217"/>
    </source>
</evidence>
<dbReference type="RefSeq" id="WP_249474576.1">
    <property type="nucleotide sequence ID" value="NZ_JAMBEP010000002.1"/>
</dbReference>
<proteinExistence type="predicted"/>
<dbReference type="InterPro" id="IPR021218">
    <property type="entry name" value="DUF2784"/>
</dbReference>
<reference evidence="2 3" key="1">
    <citation type="submission" date="2022-05" db="EMBL/GenBank/DDBJ databases">
        <title>Luteimonas sp. SX5, whole genome shotgun sequencing project.</title>
        <authorList>
            <person name="Zhao G."/>
            <person name="Shen L."/>
        </authorList>
    </citation>
    <scope>NUCLEOTIDE SEQUENCE [LARGE SCALE GENOMIC DNA]</scope>
    <source>
        <strain evidence="2 3">SX5</strain>
    </source>
</reference>
<keyword evidence="3" id="KW-1185">Reference proteome</keyword>
<feature type="transmembrane region" description="Helical" evidence="1">
    <location>
        <begin position="108"/>
        <end position="129"/>
    </location>
</feature>
<feature type="transmembrane region" description="Helical" evidence="1">
    <location>
        <begin position="48"/>
        <end position="67"/>
    </location>
</feature>
<keyword evidence="1" id="KW-0472">Membrane</keyword>
<dbReference type="Proteomes" id="UP001431217">
    <property type="component" value="Unassembled WGS sequence"/>
</dbReference>
<dbReference type="EMBL" id="JAMBEP010000002">
    <property type="protein sequence ID" value="MCL1635198.1"/>
    <property type="molecule type" value="Genomic_DNA"/>
</dbReference>
<keyword evidence="1" id="KW-1133">Transmembrane helix</keyword>
<sequence>MDALSPAFAAFLADAILALHVGIVAFVVFGQAAILIGAWRRWRWIRNFRFRIAHLALMLFIALQAWLGQLCPLTVWEQALRGHAGQTAYAASFIEHWLSRLIFFQAPWWAFVAAYSAFAAVALACWYWVAPRRKGR</sequence>
<evidence type="ECO:0000256" key="1">
    <source>
        <dbReference type="SAM" id="Phobius"/>
    </source>
</evidence>